<dbReference type="CDD" id="cd19925">
    <property type="entry name" value="REC_citrate_TCS"/>
    <property type="match status" value="1"/>
</dbReference>
<evidence type="ECO:0000256" key="4">
    <source>
        <dbReference type="ARBA" id="ARBA00023012"/>
    </source>
</evidence>
<evidence type="ECO:0000256" key="5">
    <source>
        <dbReference type="ARBA" id="ARBA00023015"/>
    </source>
</evidence>
<dbReference type="InterPro" id="IPR001789">
    <property type="entry name" value="Sig_transdc_resp-reg_receiver"/>
</dbReference>
<dbReference type="PANTHER" id="PTHR45526:SF1">
    <property type="entry name" value="TRANSCRIPTIONAL REGULATORY PROTEIN DCUR-RELATED"/>
    <property type="match status" value="1"/>
</dbReference>
<dbReference type="Pfam" id="PF20714">
    <property type="entry name" value="HTH_64"/>
    <property type="match status" value="1"/>
</dbReference>
<dbReference type="InterPro" id="IPR024187">
    <property type="entry name" value="Sig_transdc_resp-reg_cit/mal"/>
</dbReference>
<dbReference type="GO" id="GO:0005737">
    <property type="term" value="C:cytoplasm"/>
    <property type="evidence" value="ECO:0007669"/>
    <property type="project" value="UniProtKB-SubCell"/>
</dbReference>
<evidence type="ECO:0000256" key="9">
    <source>
        <dbReference type="PIRNR" id="PIRNR006171"/>
    </source>
</evidence>
<keyword evidence="7 9" id="KW-0010">Activator</keyword>
<keyword evidence="2 9" id="KW-0963">Cytoplasm</keyword>
<dbReference type="InterPro" id="IPR051271">
    <property type="entry name" value="2C-system_Tx_regulators"/>
</dbReference>
<evidence type="ECO:0000256" key="7">
    <source>
        <dbReference type="ARBA" id="ARBA00023159"/>
    </source>
</evidence>
<evidence type="ECO:0000313" key="12">
    <source>
        <dbReference type="EMBL" id="OEH86362.1"/>
    </source>
</evidence>
<keyword evidence="3 10" id="KW-0597">Phosphoprotein</keyword>
<dbReference type="PANTHER" id="PTHR45526">
    <property type="entry name" value="TRANSCRIPTIONAL REGULATORY PROTEIN DPIA"/>
    <property type="match status" value="1"/>
</dbReference>
<evidence type="ECO:0000259" key="11">
    <source>
        <dbReference type="PROSITE" id="PS50110"/>
    </source>
</evidence>
<dbReference type="RefSeq" id="WP_069701339.1">
    <property type="nucleotide sequence ID" value="NZ_MJAT01000005.1"/>
</dbReference>
<dbReference type="SMART" id="SM00448">
    <property type="entry name" value="REC"/>
    <property type="match status" value="1"/>
</dbReference>
<comment type="caution">
    <text evidence="12">The sequence shown here is derived from an EMBL/GenBank/DDBJ whole genome shotgun (WGS) entry which is preliminary data.</text>
</comment>
<dbReference type="SUPFAM" id="SSF52172">
    <property type="entry name" value="CheY-like"/>
    <property type="match status" value="1"/>
</dbReference>
<keyword evidence="5 9" id="KW-0805">Transcription regulation</keyword>
<keyword evidence="8 9" id="KW-0804">Transcription</keyword>
<dbReference type="InterPro" id="IPR048714">
    <property type="entry name" value="DpiA-like_HTH"/>
</dbReference>
<dbReference type="Pfam" id="PF00072">
    <property type="entry name" value="Response_reg"/>
    <property type="match status" value="1"/>
</dbReference>
<dbReference type="Gene3D" id="3.40.50.2300">
    <property type="match status" value="1"/>
</dbReference>
<evidence type="ECO:0000256" key="3">
    <source>
        <dbReference type="ARBA" id="ARBA00022553"/>
    </source>
</evidence>
<proteinExistence type="predicted"/>
<keyword evidence="6 9" id="KW-0238">DNA-binding</keyword>
<evidence type="ECO:0000256" key="2">
    <source>
        <dbReference type="ARBA" id="ARBA00022490"/>
    </source>
</evidence>
<feature type="modified residue" description="4-aspartylphosphate" evidence="10">
    <location>
        <position position="55"/>
    </location>
</feature>
<organism evidence="12 13">
    <name type="scientific">Desulfuribacillus stibiiarsenatis</name>
    <dbReference type="NCBI Taxonomy" id="1390249"/>
    <lineage>
        <taxon>Bacteria</taxon>
        <taxon>Bacillati</taxon>
        <taxon>Bacillota</taxon>
        <taxon>Desulfuribacillia</taxon>
        <taxon>Desulfuribacillales</taxon>
        <taxon>Desulfuribacillaceae</taxon>
        <taxon>Desulfuribacillus</taxon>
    </lineage>
</organism>
<keyword evidence="13" id="KW-1185">Reference proteome</keyword>
<dbReference type="InterPro" id="IPR036390">
    <property type="entry name" value="WH_DNA-bd_sf"/>
</dbReference>
<comment type="subcellular location">
    <subcellularLocation>
        <location evidence="1 9">Cytoplasm</location>
    </subcellularLocation>
</comment>
<evidence type="ECO:0000256" key="1">
    <source>
        <dbReference type="ARBA" id="ARBA00004496"/>
    </source>
</evidence>
<name>A0A1E5L876_9FIRM</name>
<evidence type="ECO:0000256" key="10">
    <source>
        <dbReference type="PROSITE-ProRule" id="PRU00169"/>
    </source>
</evidence>
<dbReference type="PROSITE" id="PS50110">
    <property type="entry name" value="RESPONSE_REGULATORY"/>
    <property type="match status" value="1"/>
</dbReference>
<dbReference type="InterPro" id="IPR011006">
    <property type="entry name" value="CheY-like_superfamily"/>
</dbReference>
<dbReference type="PIRSF" id="PIRSF006171">
    <property type="entry name" value="RR_citrat_malat"/>
    <property type="match status" value="1"/>
</dbReference>
<evidence type="ECO:0000256" key="6">
    <source>
        <dbReference type="ARBA" id="ARBA00023125"/>
    </source>
</evidence>
<reference evidence="12 13" key="1">
    <citation type="submission" date="2016-09" db="EMBL/GenBank/DDBJ databases">
        <title>Desulfuribacillus arsenicus sp. nov., an obligately anaerobic, dissimilatory arsenic- and antimonate-reducing bacterium isolated from anoxic sediments.</title>
        <authorList>
            <person name="Abin C.A."/>
            <person name="Hollibaugh J.T."/>
        </authorList>
    </citation>
    <scope>NUCLEOTIDE SEQUENCE [LARGE SCALE GENOMIC DNA]</scope>
    <source>
        <strain evidence="12 13">MLFW-2</strain>
    </source>
</reference>
<feature type="domain" description="Response regulatory" evidence="11">
    <location>
        <begin position="4"/>
        <end position="120"/>
    </location>
</feature>
<dbReference type="GO" id="GO:0003700">
    <property type="term" value="F:DNA-binding transcription factor activity"/>
    <property type="evidence" value="ECO:0007669"/>
    <property type="project" value="InterPro"/>
</dbReference>
<dbReference type="STRING" id="1390249.BHU72_14165"/>
<dbReference type="EMBL" id="MJAT01000005">
    <property type="protein sequence ID" value="OEH86362.1"/>
    <property type="molecule type" value="Genomic_DNA"/>
</dbReference>
<evidence type="ECO:0000313" key="13">
    <source>
        <dbReference type="Proteomes" id="UP000095255"/>
    </source>
</evidence>
<keyword evidence="4 9" id="KW-0902">Two-component regulatory system</keyword>
<protein>
    <recommendedName>
        <fullName evidence="9">Transcriptional regulatory protein</fullName>
    </recommendedName>
</protein>
<dbReference type="SUPFAM" id="SSF46785">
    <property type="entry name" value="Winged helix' DNA-binding domain"/>
    <property type="match status" value="1"/>
</dbReference>
<dbReference type="GO" id="GO:0003677">
    <property type="term" value="F:DNA binding"/>
    <property type="evidence" value="ECO:0007669"/>
    <property type="project" value="UniProtKB-KW"/>
</dbReference>
<accession>A0A1E5L876</accession>
<dbReference type="Proteomes" id="UP000095255">
    <property type="component" value="Unassembled WGS sequence"/>
</dbReference>
<evidence type="ECO:0000256" key="8">
    <source>
        <dbReference type="ARBA" id="ARBA00023163"/>
    </source>
</evidence>
<gene>
    <name evidence="12" type="ORF">BHU72_14165</name>
</gene>
<dbReference type="AlphaFoldDB" id="A0A1E5L876"/>
<dbReference type="GO" id="GO:0000156">
    <property type="term" value="F:phosphorelay response regulator activity"/>
    <property type="evidence" value="ECO:0007669"/>
    <property type="project" value="TreeGrafter"/>
</dbReference>
<sequence>MNLRMLIVEDDPMVMEIHKQFIDRANCFDIVGTASTGTDAIDAAVHLKPQIIMLDIYLPDMDGLTILKELRRLEIPSDVILITAARDSYTIKEAFRYGAVDYIVKPFKYERLKQALDIYTQMNDCLGGQEYFSQEEIDRLGNPATKEVTSTLSTTSFEDMKDLPKGLNELTLRQIVLYLLKQTDGKSAEEVAEGIGLARVTARRYLEFLETVNKVKLEVQYGSVGRPVNRYRPIR</sequence>